<dbReference type="InterPro" id="IPR032710">
    <property type="entry name" value="NTF2-like_dom_sf"/>
</dbReference>
<evidence type="ECO:0000313" key="2">
    <source>
        <dbReference type="Proteomes" id="UP000433876"/>
    </source>
</evidence>
<evidence type="ECO:0000313" key="1">
    <source>
        <dbReference type="EMBL" id="KAA8632853.1"/>
    </source>
</evidence>
<accession>A0A8S8ZS58</accession>
<dbReference type="SUPFAM" id="SSF54427">
    <property type="entry name" value="NTF2-like"/>
    <property type="match status" value="1"/>
</dbReference>
<dbReference type="Proteomes" id="UP000433876">
    <property type="component" value="Unassembled WGS sequence"/>
</dbReference>
<dbReference type="Gene3D" id="3.10.450.50">
    <property type="match status" value="1"/>
</dbReference>
<sequence>MATESKPPFPPFTAETAKIKVKAAQDAWNTKNAEAVQMAYTPDSIWRNRDTFLQGRHEIVEFLKNKWSRENGYRLRKELFAFTDNKIAVQFWYEWYDKSGQWWRTYGLEDWTFADNGLMRKRQMSGNDVKIAEEERWFKEGVDVNEVSINEKHW</sequence>
<evidence type="ECO:0008006" key="3">
    <source>
        <dbReference type="Google" id="ProtNLM"/>
    </source>
</evidence>
<dbReference type="VEuPathDB" id="FungiDB:SMAC_02881"/>
<dbReference type="EMBL" id="NMPR01000047">
    <property type="protein sequence ID" value="KAA8632853.1"/>
    <property type="molecule type" value="Genomic_DNA"/>
</dbReference>
<name>A0A8S8ZS58_SORMA</name>
<protein>
    <recommendedName>
        <fullName evidence="3">DUF1348-domain-containing protein</fullName>
    </recommendedName>
</protein>
<dbReference type="OMA" id="VRFQYEC"/>
<organism evidence="1 2">
    <name type="scientific">Sordaria macrospora</name>
    <dbReference type="NCBI Taxonomy" id="5147"/>
    <lineage>
        <taxon>Eukaryota</taxon>
        <taxon>Fungi</taxon>
        <taxon>Dikarya</taxon>
        <taxon>Ascomycota</taxon>
        <taxon>Pezizomycotina</taxon>
        <taxon>Sordariomycetes</taxon>
        <taxon>Sordariomycetidae</taxon>
        <taxon>Sordariales</taxon>
        <taxon>Sordariaceae</taxon>
        <taxon>Sordaria</taxon>
    </lineage>
</organism>
<dbReference type="PANTHER" id="PTHR31757">
    <property type="entry name" value="SLL0781 PROTEIN"/>
    <property type="match status" value="1"/>
</dbReference>
<dbReference type="Pfam" id="PF07080">
    <property type="entry name" value="DUF1348"/>
    <property type="match status" value="1"/>
</dbReference>
<dbReference type="InterPro" id="IPR009783">
    <property type="entry name" value="DUF1348"/>
</dbReference>
<comment type="caution">
    <text evidence="1">The sequence shown here is derived from an EMBL/GenBank/DDBJ whole genome shotgun (WGS) entry which is preliminary data.</text>
</comment>
<reference evidence="1 2" key="1">
    <citation type="submission" date="2017-07" db="EMBL/GenBank/DDBJ databases">
        <title>Genome sequence of the Sordaria macrospora wild type strain R19027.</title>
        <authorList>
            <person name="Nowrousian M."/>
            <person name="Teichert I."/>
            <person name="Kueck U."/>
        </authorList>
    </citation>
    <scope>NUCLEOTIDE SEQUENCE [LARGE SCALE GENOMIC DNA]</scope>
    <source>
        <strain evidence="1 2">R19027</strain>
        <tissue evidence="1">Mycelium</tissue>
    </source>
</reference>
<dbReference type="PANTHER" id="PTHR31757:SF0">
    <property type="entry name" value="SLL0781 PROTEIN"/>
    <property type="match status" value="1"/>
</dbReference>
<dbReference type="AlphaFoldDB" id="A0A8S8ZS58"/>
<proteinExistence type="predicted"/>
<gene>
    <name evidence="1" type="ORF">SMACR_02881</name>
</gene>